<evidence type="ECO:0000256" key="1">
    <source>
        <dbReference type="ARBA" id="ARBA00023015"/>
    </source>
</evidence>
<dbReference type="RefSeq" id="WP_061983044.1">
    <property type="nucleotide sequence ID" value="NZ_FOPQ01000011.1"/>
</dbReference>
<dbReference type="InterPro" id="IPR028082">
    <property type="entry name" value="Peripla_BP_I"/>
</dbReference>
<feature type="compositionally biased region" description="Polar residues" evidence="4">
    <location>
        <begin position="345"/>
        <end position="354"/>
    </location>
</feature>
<dbReference type="CDD" id="cd06267">
    <property type="entry name" value="PBP1_LacI_sugar_binding-like"/>
    <property type="match status" value="1"/>
</dbReference>
<dbReference type="InterPro" id="IPR046335">
    <property type="entry name" value="LacI/GalR-like_sensor"/>
</dbReference>
<dbReference type="InterPro" id="IPR010982">
    <property type="entry name" value="Lambda_DNA-bd_dom_sf"/>
</dbReference>
<protein>
    <submittedName>
        <fullName evidence="6">LacI family transcriptional regulator</fullName>
    </submittedName>
</protein>
<dbReference type="PROSITE" id="PS50932">
    <property type="entry name" value="HTH_LACI_2"/>
    <property type="match status" value="1"/>
</dbReference>
<feature type="domain" description="HTH lacI-type" evidence="5">
    <location>
        <begin position="3"/>
        <end position="57"/>
    </location>
</feature>
<keyword evidence="2" id="KW-0238">DNA-binding</keyword>
<organism evidence="6 8">
    <name type="scientific">Amycolatopsis regifaucium</name>
    <dbReference type="NCBI Taxonomy" id="546365"/>
    <lineage>
        <taxon>Bacteria</taxon>
        <taxon>Bacillati</taxon>
        <taxon>Actinomycetota</taxon>
        <taxon>Actinomycetes</taxon>
        <taxon>Pseudonocardiales</taxon>
        <taxon>Pseudonocardiaceae</taxon>
        <taxon>Amycolatopsis</taxon>
    </lineage>
</organism>
<dbReference type="SUPFAM" id="SSF47413">
    <property type="entry name" value="lambda repressor-like DNA-binding domains"/>
    <property type="match status" value="1"/>
</dbReference>
<dbReference type="EMBL" id="LOBU02000013">
    <property type="protein sequence ID" value="OKA07270.1"/>
    <property type="molecule type" value="Genomic_DNA"/>
</dbReference>
<name>A0A154MYL5_9PSEU</name>
<dbReference type="GO" id="GO:0003700">
    <property type="term" value="F:DNA-binding transcription factor activity"/>
    <property type="evidence" value="ECO:0007669"/>
    <property type="project" value="TreeGrafter"/>
</dbReference>
<evidence type="ECO:0000313" key="7">
    <source>
        <dbReference type="EMBL" id="OKA07270.1"/>
    </source>
</evidence>
<keyword evidence="1" id="KW-0805">Transcription regulation</keyword>
<dbReference type="CDD" id="cd01392">
    <property type="entry name" value="HTH_LacI"/>
    <property type="match status" value="1"/>
</dbReference>
<keyword evidence="9" id="KW-1185">Reference proteome</keyword>
<reference evidence="7 9" key="2">
    <citation type="submission" date="2016-11" db="EMBL/GenBank/DDBJ databases">
        <title>Genome sequencing of Amycolatopsis regifaucium.</title>
        <authorList>
            <person name="Mayilraj S."/>
            <person name="Kaur N."/>
        </authorList>
    </citation>
    <scope>NUCLEOTIDE SEQUENCE [LARGE SCALE GENOMIC DNA]</scope>
    <source>
        <strain evidence="7 9">GY080</strain>
    </source>
</reference>
<dbReference type="Gene3D" id="3.40.50.2300">
    <property type="match status" value="2"/>
</dbReference>
<gene>
    <name evidence="7" type="ORF">ATP06_0215505</name>
    <name evidence="6" type="ORF">AVL48_00285</name>
</gene>
<accession>A0A154MYL5</accession>
<evidence type="ECO:0000259" key="5">
    <source>
        <dbReference type="PROSITE" id="PS50932"/>
    </source>
</evidence>
<reference evidence="6 8" key="1">
    <citation type="submission" date="2015-12" db="EMBL/GenBank/DDBJ databases">
        <title>Amycolatopsis regifaucium genome sequencing and assembly.</title>
        <authorList>
            <person name="Mayilraj S."/>
        </authorList>
    </citation>
    <scope>NUCLEOTIDE SEQUENCE [LARGE SCALE GENOMIC DNA]</scope>
    <source>
        <strain evidence="6 8">GY080</strain>
    </source>
</reference>
<dbReference type="PANTHER" id="PTHR30146">
    <property type="entry name" value="LACI-RELATED TRANSCRIPTIONAL REPRESSOR"/>
    <property type="match status" value="1"/>
</dbReference>
<dbReference type="SMART" id="SM00354">
    <property type="entry name" value="HTH_LACI"/>
    <property type="match status" value="1"/>
</dbReference>
<dbReference type="EMBL" id="LQCI01000001">
    <property type="protein sequence ID" value="KZB88559.1"/>
    <property type="molecule type" value="Genomic_DNA"/>
</dbReference>
<evidence type="ECO:0000313" key="8">
    <source>
        <dbReference type="Proteomes" id="UP000076321"/>
    </source>
</evidence>
<evidence type="ECO:0000256" key="4">
    <source>
        <dbReference type="SAM" id="MobiDB-lite"/>
    </source>
</evidence>
<dbReference type="OrthoDB" id="3602807at2"/>
<proteinExistence type="predicted"/>
<dbReference type="GO" id="GO:0000976">
    <property type="term" value="F:transcription cis-regulatory region binding"/>
    <property type="evidence" value="ECO:0007669"/>
    <property type="project" value="TreeGrafter"/>
</dbReference>
<sequence>MSPTIRDVAAAAGVSITTVSHVLSGQGRISEDTRRRVERAAADLGYQASVHARQLVTRRSRTLAIQLANSVDASNACALVPNSDYFLEVLNGAAEAASKRSYGLLLTPLDADLDRLNAFAVDGAILVDPRGDEPFFAGGWCRDRPLVTIGRPLAAPCPVPVVVDNDLVVAARLMLDHLAHNGYERPAMITTDTSRSYAADLVAGYTGWTEGRGAEPVVVEIDEPPTTEGTAEALGRLLDRPVCPDAVFTTSENLALGVLHEARRRQLAVPGELGICSAVDSGSLRLTSPQVTGMFVHPREAGGRAATALMDLVEGAAPDGEPRRIEVPVRLNARESTGRLASPVHQVTGSSRTV</sequence>
<keyword evidence="3" id="KW-0804">Transcription</keyword>
<dbReference type="Proteomes" id="UP000076321">
    <property type="component" value="Unassembled WGS sequence"/>
</dbReference>
<evidence type="ECO:0000313" key="9">
    <source>
        <dbReference type="Proteomes" id="UP000186883"/>
    </source>
</evidence>
<dbReference type="SUPFAM" id="SSF53822">
    <property type="entry name" value="Periplasmic binding protein-like I"/>
    <property type="match status" value="1"/>
</dbReference>
<evidence type="ECO:0000256" key="3">
    <source>
        <dbReference type="ARBA" id="ARBA00023163"/>
    </source>
</evidence>
<dbReference type="Gene3D" id="1.10.260.40">
    <property type="entry name" value="lambda repressor-like DNA-binding domains"/>
    <property type="match status" value="1"/>
</dbReference>
<dbReference type="PROSITE" id="PS00356">
    <property type="entry name" value="HTH_LACI_1"/>
    <property type="match status" value="1"/>
</dbReference>
<feature type="region of interest" description="Disordered" evidence="4">
    <location>
        <begin position="334"/>
        <end position="354"/>
    </location>
</feature>
<evidence type="ECO:0000256" key="2">
    <source>
        <dbReference type="ARBA" id="ARBA00023125"/>
    </source>
</evidence>
<dbReference type="InterPro" id="IPR000843">
    <property type="entry name" value="HTH_LacI"/>
</dbReference>
<dbReference type="Pfam" id="PF00356">
    <property type="entry name" value="LacI"/>
    <property type="match status" value="1"/>
</dbReference>
<dbReference type="AlphaFoldDB" id="A0A154MYL5"/>
<comment type="caution">
    <text evidence="6">The sequence shown here is derived from an EMBL/GenBank/DDBJ whole genome shotgun (WGS) entry which is preliminary data.</text>
</comment>
<dbReference type="PANTHER" id="PTHR30146:SF153">
    <property type="entry name" value="LACTOSE OPERON REPRESSOR"/>
    <property type="match status" value="1"/>
</dbReference>
<dbReference type="Pfam" id="PF13377">
    <property type="entry name" value="Peripla_BP_3"/>
    <property type="match status" value="1"/>
</dbReference>
<dbReference type="Proteomes" id="UP000186883">
    <property type="component" value="Unassembled WGS sequence"/>
</dbReference>
<evidence type="ECO:0000313" key="6">
    <source>
        <dbReference type="EMBL" id="KZB88559.1"/>
    </source>
</evidence>